<dbReference type="InterPro" id="IPR045694">
    <property type="entry name" value="DUF6058"/>
</dbReference>
<keyword evidence="2" id="KW-1185">Reference proteome</keyword>
<dbReference type="Proteomes" id="UP001432222">
    <property type="component" value="Chromosome"/>
</dbReference>
<organism evidence="1 2">
    <name type="scientific">Kitasatospora purpeofusca</name>
    <dbReference type="NCBI Taxonomy" id="67352"/>
    <lineage>
        <taxon>Bacteria</taxon>
        <taxon>Bacillati</taxon>
        <taxon>Actinomycetota</taxon>
        <taxon>Actinomycetes</taxon>
        <taxon>Kitasatosporales</taxon>
        <taxon>Streptomycetaceae</taxon>
        <taxon>Kitasatospora</taxon>
    </lineage>
</organism>
<evidence type="ECO:0000313" key="2">
    <source>
        <dbReference type="Proteomes" id="UP001432222"/>
    </source>
</evidence>
<dbReference type="RefSeq" id="WP_328953379.1">
    <property type="nucleotide sequence ID" value="NZ_CP108110.1"/>
</dbReference>
<dbReference type="EMBL" id="CP108110">
    <property type="protein sequence ID" value="WUQ82312.1"/>
    <property type="molecule type" value="Genomic_DNA"/>
</dbReference>
<name>A0ABZ1TTR8_9ACTN</name>
<protein>
    <submittedName>
        <fullName evidence="1">DUF6058 family natural product biosynthesis protein</fullName>
    </submittedName>
</protein>
<accession>A0ABZ1TTR8</accession>
<proteinExistence type="predicted"/>
<dbReference type="Pfam" id="PF19531">
    <property type="entry name" value="DUF6058"/>
    <property type="match status" value="1"/>
</dbReference>
<reference evidence="1" key="1">
    <citation type="submission" date="2022-10" db="EMBL/GenBank/DDBJ databases">
        <title>The complete genomes of actinobacterial strains from the NBC collection.</title>
        <authorList>
            <person name="Joergensen T.S."/>
            <person name="Alvarez Arevalo M."/>
            <person name="Sterndorff E.B."/>
            <person name="Faurdal D."/>
            <person name="Vuksanovic O."/>
            <person name="Mourched A.-S."/>
            <person name="Charusanti P."/>
            <person name="Shaw S."/>
            <person name="Blin K."/>
            <person name="Weber T."/>
        </authorList>
    </citation>
    <scope>NUCLEOTIDE SEQUENCE</scope>
    <source>
        <strain evidence="1">NBC_00222</strain>
    </source>
</reference>
<sequence length="197" mass="21918">MTETGTTAKARLARRYLEVNGEHPMTEADDAYVDRQFAPLEPLCARHGQDPDEVRGHMLAGRLPLPGYLRSDGTEMVAPDLLELVDEAGGLAELPDWFRGHWEDREEGAEEYESYLSGQNVCLHRLHPVTMRRKAELVRGITEALGRPAAGLPALHALVNELDALEPPFTAYDRLRFGGPVSRDTCIDAVRRDHPLG</sequence>
<evidence type="ECO:0000313" key="1">
    <source>
        <dbReference type="EMBL" id="WUQ82312.1"/>
    </source>
</evidence>
<gene>
    <name evidence="1" type="ORF">OHA16_04570</name>
</gene>